<proteinExistence type="predicted"/>
<evidence type="ECO:0000259" key="1">
    <source>
        <dbReference type="SMART" id="SM00849"/>
    </source>
</evidence>
<gene>
    <name evidence="2" type="ORF">QO018_003172</name>
</gene>
<name>A0ABU0MM30_9PROT</name>
<dbReference type="EMBL" id="JAUSVU010000011">
    <property type="protein sequence ID" value="MDQ0534299.1"/>
    <property type="molecule type" value="Genomic_DNA"/>
</dbReference>
<dbReference type="Gene3D" id="3.60.15.10">
    <property type="entry name" value="Ribonuclease Z/Hydroxyacylglutathione hydrolase-like"/>
    <property type="match status" value="1"/>
</dbReference>
<feature type="domain" description="Metallo-beta-lactamase" evidence="1">
    <location>
        <begin position="40"/>
        <end position="252"/>
    </location>
</feature>
<evidence type="ECO:0000313" key="2">
    <source>
        <dbReference type="EMBL" id="MDQ0534299.1"/>
    </source>
</evidence>
<dbReference type="InterPro" id="IPR050855">
    <property type="entry name" value="NDM-1-like"/>
</dbReference>
<comment type="caution">
    <text evidence="2">The sequence shown here is derived from an EMBL/GenBank/DDBJ whole genome shotgun (WGS) entry which is preliminary data.</text>
</comment>
<dbReference type="InterPro" id="IPR001279">
    <property type="entry name" value="Metallo-B-lactamas"/>
</dbReference>
<dbReference type="SMART" id="SM00849">
    <property type="entry name" value="Lactamase_B"/>
    <property type="match status" value="1"/>
</dbReference>
<protein>
    <submittedName>
        <fullName evidence="2">Glyoxylase-like metal-dependent hydrolase (Beta-lactamase superfamily II)</fullName>
    </submittedName>
</protein>
<dbReference type="CDD" id="cd07721">
    <property type="entry name" value="yflN-like_MBL-fold"/>
    <property type="match status" value="1"/>
</dbReference>
<dbReference type="SUPFAM" id="SSF56281">
    <property type="entry name" value="Metallo-hydrolase/oxidoreductase"/>
    <property type="match status" value="1"/>
</dbReference>
<sequence>MATQIPLSEDSSAIDPVQDALRGDHTHGLTATLAYRRLGIVNVMFHGRPGAGDRGWVLIDTGIAGTKGFIRSAATERFGREARPAAIVMTHGHFDHVGALEDLAEEWDAPVYAHPLEHPYLNGQAAYPPGDPSVGGGAMAALARFYPRKPVNVGRRLHPLPDDGSVPGMPGWRWIHTPGHSVGHVSFWREDDRTLIAGDAFVTTGQESAYAVAVQRAEMHGPPMYFTVEWDKARDSVARLAALEPELVVTGHGEPMQGAEMRAALHRLADEFERIAVPRRGVYLENPARAEDRSAYCPPGG</sequence>
<dbReference type="RefSeq" id="WP_209984580.1">
    <property type="nucleotide sequence ID" value="NZ_JAGINO010000014.1"/>
</dbReference>
<organism evidence="2 3">
    <name type="scientific">Azospirillum picis</name>
    <dbReference type="NCBI Taxonomy" id="488438"/>
    <lineage>
        <taxon>Bacteria</taxon>
        <taxon>Pseudomonadati</taxon>
        <taxon>Pseudomonadota</taxon>
        <taxon>Alphaproteobacteria</taxon>
        <taxon>Rhodospirillales</taxon>
        <taxon>Azospirillaceae</taxon>
        <taxon>Azospirillum</taxon>
    </lineage>
</organism>
<accession>A0ABU0MM30</accession>
<evidence type="ECO:0000313" key="3">
    <source>
        <dbReference type="Proteomes" id="UP001244552"/>
    </source>
</evidence>
<reference evidence="2 3" key="1">
    <citation type="submission" date="2023-07" db="EMBL/GenBank/DDBJ databases">
        <title>Genomic Encyclopedia of Type Strains, Phase IV (KMG-IV): sequencing the most valuable type-strain genomes for metagenomic binning, comparative biology and taxonomic classification.</title>
        <authorList>
            <person name="Goeker M."/>
        </authorList>
    </citation>
    <scope>NUCLEOTIDE SEQUENCE [LARGE SCALE GENOMIC DNA]</scope>
    <source>
        <strain evidence="2 3">DSM 19922</strain>
    </source>
</reference>
<dbReference type="PANTHER" id="PTHR42951:SF17">
    <property type="entry name" value="METALLO-BETA-LACTAMASE DOMAIN-CONTAINING PROTEIN"/>
    <property type="match status" value="1"/>
</dbReference>
<keyword evidence="3" id="KW-1185">Reference proteome</keyword>
<dbReference type="Proteomes" id="UP001244552">
    <property type="component" value="Unassembled WGS sequence"/>
</dbReference>
<dbReference type="Pfam" id="PF00753">
    <property type="entry name" value="Lactamase_B"/>
    <property type="match status" value="1"/>
</dbReference>
<dbReference type="PANTHER" id="PTHR42951">
    <property type="entry name" value="METALLO-BETA-LACTAMASE DOMAIN-CONTAINING"/>
    <property type="match status" value="1"/>
</dbReference>
<dbReference type="InterPro" id="IPR036866">
    <property type="entry name" value="RibonucZ/Hydroxyglut_hydro"/>
</dbReference>